<feature type="domain" description="ABC transmembrane type-2" evidence="10">
    <location>
        <begin position="46"/>
        <end position="273"/>
    </location>
</feature>
<keyword evidence="7" id="KW-0762">Sugar transport</keyword>
<dbReference type="GO" id="GO:0015774">
    <property type="term" value="P:polysaccharide transport"/>
    <property type="evidence" value="ECO:0007669"/>
    <property type="project" value="UniProtKB-KW"/>
</dbReference>
<comment type="subcellular location">
    <subcellularLocation>
        <location evidence="9">Cell inner membrane</location>
        <topology evidence="9">Multi-pass membrane protein</topology>
    </subcellularLocation>
    <subcellularLocation>
        <location evidence="1">Cell membrane</location>
        <topology evidence="1">Multi-pass membrane protein</topology>
    </subcellularLocation>
</comment>
<dbReference type="RefSeq" id="WP_179929677.1">
    <property type="nucleotide sequence ID" value="NZ_JACCDF010000003.1"/>
</dbReference>
<dbReference type="PROSITE" id="PS51012">
    <property type="entry name" value="ABC_TM2"/>
    <property type="match status" value="1"/>
</dbReference>
<dbReference type="PANTHER" id="PTHR30413">
    <property type="entry name" value="INNER MEMBRANE TRANSPORT PERMEASE"/>
    <property type="match status" value="1"/>
</dbReference>
<keyword evidence="8 9" id="KW-0472">Membrane</keyword>
<dbReference type="PANTHER" id="PTHR30413:SF10">
    <property type="entry name" value="CAPSULE POLYSACCHARIDE EXPORT INNER-MEMBRANE PROTEIN CTRC"/>
    <property type="match status" value="1"/>
</dbReference>
<evidence type="ECO:0000313" key="12">
    <source>
        <dbReference type="Proteomes" id="UP000586119"/>
    </source>
</evidence>
<gene>
    <name evidence="11" type="ORF">HZS81_06170</name>
</gene>
<evidence type="ECO:0000256" key="8">
    <source>
        <dbReference type="ARBA" id="ARBA00023136"/>
    </source>
</evidence>
<evidence type="ECO:0000256" key="6">
    <source>
        <dbReference type="ARBA" id="ARBA00022989"/>
    </source>
</evidence>
<dbReference type="EMBL" id="JACCDF010000003">
    <property type="protein sequence ID" value="NYS60350.1"/>
    <property type="molecule type" value="Genomic_DNA"/>
</dbReference>
<feature type="transmembrane region" description="Helical" evidence="9">
    <location>
        <begin position="196"/>
        <end position="214"/>
    </location>
</feature>
<feature type="transmembrane region" description="Helical" evidence="9">
    <location>
        <begin position="249"/>
        <end position="270"/>
    </location>
</feature>
<evidence type="ECO:0000313" key="11">
    <source>
        <dbReference type="EMBL" id="NYS60350.1"/>
    </source>
</evidence>
<organism evidence="11 12">
    <name type="scientific">Vreelandella salicampi</name>
    <dbReference type="NCBI Taxonomy" id="1449798"/>
    <lineage>
        <taxon>Bacteria</taxon>
        <taxon>Pseudomonadati</taxon>
        <taxon>Pseudomonadota</taxon>
        <taxon>Gammaproteobacteria</taxon>
        <taxon>Oceanospirillales</taxon>
        <taxon>Halomonadaceae</taxon>
        <taxon>Vreelandella</taxon>
    </lineage>
</organism>
<proteinExistence type="inferred from homology"/>
<evidence type="ECO:0000256" key="1">
    <source>
        <dbReference type="ARBA" id="ARBA00004651"/>
    </source>
</evidence>
<dbReference type="Proteomes" id="UP000586119">
    <property type="component" value="Unassembled WGS sequence"/>
</dbReference>
<dbReference type="GO" id="GO:0015920">
    <property type="term" value="P:lipopolysaccharide transport"/>
    <property type="evidence" value="ECO:0007669"/>
    <property type="project" value="TreeGrafter"/>
</dbReference>
<evidence type="ECO:0000256" key="7">
    <source>
        <dbReference type="ARBA" id="ARBA00023047"/>
    </source>
</evidence>
<evidence type="ECO:0000259" key="10">
    <source>
        <dbReference type="PROSITE" id="PS51012"/>
    </source>
</evidence>
<keyword evidence="3 9" id="KW-0813">Transport</keyword>
<accession>A0A7Z0LK10</accession>
<evidence type="ECO:0000256" key="5">
    <source>
        <dbReference type="ARBA" id="ARBA00022692"/>
    </source>
</evidence>
<dbReference type="InterPro" id="IPR047817">
    <property type="entry name" value="ABC2_TM_bact-type"/>
</dbReference>
<name>A0A7Z0LK10_9GAMM</name>
<keyword evidence="4 9" id="KW-1003">Cell membrane</keyword>
<keyword evidence="12" id="KW-1185">Reference proteome</keyword>
<feature type="transmembrane region" description="Helical" evidence="9">
    <location>
        <begin position="49"/>
        <end position="72"/>
    </location>
</feature>
<evidence type="ECO:0000256" key="4">
    <source>
        <dbReference type="ARBA" id="ARBA00022475"/>
    </source>
</evidence>
<comment type="caution">
    <text evidence="11">The sequence shown here is derived from an EMBL/GenBank/DDBJ whole genome shotgun (WGS) entry which is preliminary data.</text>
</comment>
<sequence length="281" mass="31917">MSIYQRLPGYTWLRTQPRARAVWQSLPLILHLTRQDLIERHTGSLLGGAWTFVSPLVNILVFVLVFSSIMGAKLEGFGAEIDQYAYSIYLICGMLAWIAFSNSLGRVTRLFKEHGHLVTKINVSLLSLPLSVLLTETVVYVIGMGFFAGFLLLVDFPLSGYWLLIPLVYLLQCVFVYALGLTLAILAVYLKDIQEVVSVVLQVWFWVTPIVYVLEILPGWVQWGMQFNPAFVLVDAYRSLIMRQQLPDFLPITLFALLAFGLLALGLWLLNRTERDLRDCL</sequence>
<protein>
    <recommendedName>
        <fullName evidence="9">Transport permease protein</fullName>
    </recommendedName>
</protein>
<dbReference type="Pfam" id="PF01061">
    <property type="entry name" value="ABC2_membrane"/>
    <property type="match status" value="1"/>
</dbReference>
<feature type="transmembrane region" description="Helical" evidence="9">
    <location>
        <begin position="125"/>
        <end position="154"/>
    </location>
</feature>
<evidence type="ECO:0000256" key="9">
    <source>
        <dbReference type="RuleBase" id="RU361157"/>
    </source>
</evidence>
<evidence type="ECO:0000256" key="3">
    <source>
        <dbReference type="ARBA" id="ARBA00022448"/>
    </source>
</evidence>
<reference evidence="11 12" key="1">
    <citation type="journal article" date="2015" name="Int. J. Syst. Evol. Microbiol.">
        <title>Halomonas salicampi sp. nov., a halotolerant and alkalitolerant bacterium isolated from a saltern soil.</title>
        <authorList>
            <person name="Lee J.C."/>
            <person name="Kim Y.S."/>
            <person name="Yun B.S."/>
            <person name="Whang K.S."/>
        </authorList>
    </citation>
    <scope>NUCLEOTIDE SEQUENCE [LARGE SCALE GENOMIC DNA]</scope>
    <source>
        <strain evidence="11 12">BH103</strain>
    </source>
</reference>
<keyword evidence="6 9" id="KW-1133">Transmembrane helix</keyword>
<dbReference type="GO" id="GO:0005886">
    <property type="term" value="C:plasma membrane"/>
    <property type="evidence" value="ECO:0007669"/>
    <property type="project" value="UniProtKB-SubCell"/>
</dbReference>
<feature type="transmembrane region" description="Helical" evidence="9">
    <location>
        <begin position="160"/>
        <end position="189"/>
    </location>
</feature>
<keyword evidence="5 9" id="KW-0812">Transmembrane</keyword>
<keyword evidence="7" id="KW-0625">Polysaccharide transport</keyword>
<evidence type="ECO:0000256" key="2">
    <source>
        <dbReference type="ARBA" id="ARBA00007783"/>
    </source>
</evidence>
<feature type="transmembrane region" description="Helical" evidence="9">
    <location>
        <begin position="84"/>
        <end position="104"/>
    </location>
</feature>
<comment type="similarity">
    <text evidence="2 9">Belongs to the ABC-2 integral membrane protein family.</text>
</comment>
<dbReference type="AlphaFoldDB" id="A0A7Z0LK10"/>
<dbReference type="InterPro" id="IPR013525">
    <property type="entry name" value="ABC2_TM"/>
</dbReference>
<dbReference type="GO" id="GO:0140359">
    <property type="term" value="F:ABC-type transporter activity"/>
    <property type="evidence" value="ECO:0007669"/>
    <property type="project" value="InterPro"/>
</dbReference>